<feature type="transmembrane region" description="Helical" evidence="6">
    <location>
        <begin position="138"/>
        <end position="159"/>
    </location>
</feature>
<dbReference type="Proteomes" id="UP001060112">
    <property type="component" value="Chromosome"/>
</dbReference>
<dbReference type="EMBL" id="CP101620">
    <property type="protein sequence ID" value="UTY39919.1"/>
    <property type="molecule type" value="Genomic_DNA"/>
</dbReference>
<keyword evidence="2" id="KW-1003">Cell membrane</keyword>
<feature type="transmembrane region" description="Helical" evidence="6">
    <location>
        <begin position="112"/>
        <end position="132"/>
    </location>
</feature>
<dbReference type="InterPro" id="IPR003838">
    <property type="entry name" value="ABC3_permease_C"/>
</dbReference>
<reference evidence="8" key="1">
    <citation type="submission" date="2022-07" db="EMBL/GenBank/DDBJ databases">
        <title>Faecal culturing of patients with breast cancer.</title>
        <authorList>
            <person name="Teng N.M.Y."/>
            <person name="Kiu R."/>
            <person name="Evans R."/>
            <person name="Baker D.J."/>
            <person name="Zenner C."/>
            <person name="Robinson S.D."/>
            <person name="Hall L.J."/>
        </authorList>
    </citation>
    <scope>NUCLEOTIDE SEQUENCE</scope>
    <source>
        <strain evidence="8">LH1062</strain>
    </source>
</reference>
<comment type="subcellular location">
    <subcellularLocation>
        <location evidence="1">Cell membrane</location>
        <topology evidence="1">Multi-pass membrane protein</topology>
    </subcellularLocation>
</comment>
<dbReference type="PANTHER" id="PTHR46795:SF3">
    <property type="entry name" value="ABC TRANSPORTER PERMEASE"/>
    <property type="match status" value="1"/>
</dbReference>
<accession>A0ABY5I3I5</accession>
<evidence type="ECO:0000256" key="5">
    <source>
        <dbReference type="ARBA" id="ARBA00023136"/>
    </source>
</evidence>
<protein>
    <submittedName>
        <fullName evidence="8">FtsX-like permease family protein</fullName>
    </submittedName>
</protein>
<name>A0ABY5I3I5_9FIRM</name>
<dbReference type="PANTHER" id="PTHR46795">
    <property type="entry name" value="ABC TRANSPORTER PERMEASE-RELATED-RELATED"/>
    <property type="match status" value="1"/>
</dbReference>
<dbReference type="InterPro" id="IPR052536">
    <property type="entry name" value="ABC-4_Integral_Memb_Prot"/>
</dbReference>
<organism evidence="8 9">
    <name type="scientific">Allocoprobacillus halotolerans</name>
    <dbReference type="NCBI Taxonomy" id="2944914"/>
    <lineage>
        <taxon>Bacteria</taxon>
        <taxon>Bacillati</taxon>
        <taxon>Bacillota</taxon>
        <taxon>Erysipelotrichia</taxon>
        <taxon>Erysipelotrichales</taxon>
        <taxon>Erysipelotrichaceae</taxon>
        <taxon>Allocoprobacillus</taxon>
    </lineage>
</organism>
<evidence type="ECO:0000313" key="8">
    <source>
        <dbReference type="EMBL" id="UTY39919.1"/>
    </source>
</evidence>
<evidence type="ECO:0000256" key="1">
    <source>
        <dbReference type="ARBA" id="ARBA00004651"/>
    </source>
</evidence>
<evidence type="ECO:0000256" key="3">
    <source>
        <dbReference type="ARBA" id="ARBA00022692"/>
    </source>
</evidence>
<evidence type="ECO:0000256" key="4">
    <source>
        <dbReference type="ARBA" id="ARBA00022989"/>
    </source>
</evidence>
<evidence type="ECO:0000259" key="7">
    <source>
        <dbReference type="Pfam" id="PF02687"/>
    </source>
</evidence>
<sequence length="164" mass="18652">MALYNILGLEKKHIMIMMLYETIVTTFVSLVMGFVFGIIFSQLASLLLIHLMGLSSNITFHISWSSFLLTIIVFLPIYLISYLIHVIQIQLSNPVELLRGAQSGEKEPKTKWLLTIIGLLSLGVGYYIALTIDDPMTAVALFLEQLYWLLLEPIVYLLLVQLQF</sequence>
<evidence type="ECO:0000313" key="9">
    <source>
        <dbReference type="Proteomes" id="UP001060112"/>
    </source>
</evidence>
<keyword evidence="3 6" id="KW-0812">Transmembrane</keyword>
<keyword evidence="5 6" id="KW-0472">Membrane</keyword>
<feature type="domain" description="ABC3 transporter permease C-terminal" evidence="7">
    <location>
        <begin position="2"/>
        <end position="89"/>
    </location>
</feature>
<dbReference type="RefSeq" id="WP_290141356.1">
    <property type="nucleotide sequence ID" value="NZ_CP101620.1"/>
</dbReference>
<feature type="transmembrane region" description="Helical" evidence="6">
    <location>
        <begin position="20"/>
        <end position="44"/>
    </location>
</feature>
<evidence type="ECO:0000256" key="2">
    <source>
        <dbReference type="ARBA" id="ARBA00022475"/>
    </source>
</evidence>
<evidence type="ECO:0000256" key="6">
    <source>
        <dbReference type="SAM" id="Phobius"/>
    </source>
</evidence>
<dbReference type="Pfam" id="PF02687">
    <property type="entry name" value="FtsX"/>
    <property type="match status" value="1"/>
</dbReference>
<gene>
    <name evidence="8" type="ORF">NMU03_03700</name>
</gene>
<feature type="transmembrane region" description="Helical" evidence="6">
    <location>
        <begin position="64"/>
        <end position="91"/>
    </location>
</feature>
<keyword evidence="9" id="KW-1185">Reference proteome</keyword>
<keyword evidence="4 6" id="KW-1133">Transmembrane helix</keyword>
<proteinExistence type="predicted"/>